<evidence type="ECO:0000313" key="1">
    <source>
        <dbReference type="EMBL" id="MFB2882077.1"/>
    </source>
</evidence>
<sequence length="90" mass="10035">MVSSSSLTEDNFSSIELSLCHYKNVSSKLQILRIGNVPNWYFEKVVFPGEALLFEAPLQGMLEVHTSAKVTTILADTINCDRLQVMDLSV</sequence>
<protein>
    <submittedName>
        <fullName evidence="1">DUF1830 domain-containing protein</fullName>
    </submittedName>
</protein>
<evidence type="ECO:0000313" key="2">
    <source>
        <dbReference type="Proteomes" id="UP001576774"/>
    </source>
</evidence>
<dbReference type="InterPro" id="IPR014964">
    <property type="entry name" value="DUF1830"/>
</dbReference>
<accession>A0ABV4XGZ3</accession>
<keyword evidence="2" id="KW-1185">Reference proteome</keyword>
<comment type="caution">
    <text evidence="1">The sequence shown here is derived from an EMBL/GenBank/DDBJ whole genome shotgun (WGS) entry which is preliminary data.</text>
</comment>
<organism evidence="1 2">
    <name type="scientific">Floridaenema aerugineum BLCC-F46</name>
    <dbReference type="NCBI Taxonomy" id="3153654"/>
    <lineage>
        <taxon>Bacteria</taxon>
        <taxon>Bacillati</taxon>
        <taxon>Cyanobacteriota</taxon>
        <taxon>Cyanophyceae</taxon>
        <taxon>Oscillatoriophycideae</taxon>
        <taxon>Aerosakkonematales</taxon>
        <taxon>Aerosakkonemataceae</taxon>
        <taxon>Floridanema</taxon>
        <taxon>Floridanema aerugineum</taxon>
    </lineage>
</organism>
<dbReference type="RefSeq" id="WP_413275037.1">
    <property type="nucleotide sequence ID" value="NZ_JBHFNQ010000257.1"/>
</dbReference>
<gene>
    <name evidence="1" type="ORF">ACE1CC_34955</name>
</gene>
<proteinExistence type="predicted"/>
<name>A0ABV4XGZ3_9CYAN</name>
<dbReference type="Proteomes" id="UP001576774">
    <property type="component" value="Unassembled WGS sequence"/>
</dbReference>
<reference evidence="1 2" key="1">
    <citation type="submission" date="2024-09" db="EMBL/GenBank/DDBJ databases">
        <title>Floridaenema gen nov. (Aerosakkonemataceae, Aerosakkonematales ord. nov., Cyanobacteria) from benthic tropical and subtropical fresh waters, with the description of four new species.</title>
        <authorList>
            <person name="Moretto J.A."/>
            <person name="Berthold D.E."/>
            <person name="Lefler F.W."/>
            <person name="Huang I.-S."/>
            <person name="Laughinghouse H. IV."/>
        </authorList>
    </citation>
    <scope>NUCLEOTIDE SEQUENCE [LARGE SCALE GENOMIC DNA]</scope>
    <source>
        <strain evidence="1 2">BLCC-F46</strain>
    </source>
</reference>
<dbReference type="Pfam" id="PF08865">
    <property type="entry name" value="DUF1830"/>
    <property type="match status" value="1"/>
</dbReference>
<dbReference type="EMBL" id="JBHFNQ010000257">
    <property type="protein sequence ID" value="MFB2882077.1"/>
    <property type="molecule type" value="Genomic_DNA"/>
</dbReference>